<evidence type="ECO:0000256" key="1">
    <source>
        <dbReference type="ARBA" id="ARBA00004651"/>
    </source>
</evidence>
<dbReference type="Gene3D" id="1.10.3720.10">
    <property type="entry name" value="MetI-like"/>
    <property type="match status" value="1"/>
</dbReference>
<feature type="transmembrane region" description="Helical" evidence="7">
    <location>
        <begin position="67"/>
        <end position="94"/>
    </location>
</feature>
<dbReference type="AlphaFoldDB" id="A0A0R1ZCB7"/>
<accession>A0A0R1ZCB7</accession>
<evidence type="ECO:0000259" key="8">
    <source>
        <dbReference type="PROSITE" id="PS50928"/>
    </source>
</evidence>
<dbReference type="PROSITE" id="PS50928">
    <property type="entry name" value="ABC_TM1"/>
    <property type="match status" value="1"/>
</dbReference>
<evidence type="ECO:0000313" key="9">
    <source>
        <dbReference type="EMBL" id="KRM51954.1"/>
    </source>
</evidence>
<comment type="similarity">
    <text evidence="7">Belongs to the binding-protein-dependent transport system permease family.</text>
</comment>
<protein>
    <submittedName>
        <fullName evidence="9">Sugar ABC transporter</fullName>
    </submittedName>
</protein>
<dbReference type="PATRIC" id="fig|1423820.4.peg.1173"/>
<dbReference type="Proteomes" id="UP000051291">
    <property type="component" value="Unassembled WGS sequence"/>
</dbReference>
<proteinExistence type="inferred from homology"/>
<dbReference type="SUPFAM" id="SSF161098">
    <property type="entry name" value="MetI-like"/>
    <property type="match status" value="1"/>
</dbReference>
<dbReference type="InterPro" id="IPR000515">
    <property type="entry name" value="MetI-like"/>
</dbReference>
<dbReference type="STRING" id="1423820.FC64_GL001148"/>
<evidence type="ECO:0000313" key="10">
    <source>
        <dbReference type="Proteomes" id="UP000051291"/>
    </source>
</evidence>
<dbReference type="EMBL" id="AYYZ01000029">
    <property type="protein sequence ID" value="KRM51954.1"/>
    <property type="molecule type" value="Genomic_DNA"/>
</dbReference>
<evidence type="ECO:0000256" key="4">
    <source>
        <dbReference type="ARBA" id="ARBA00022692"/>
    </source>
</evidence>
<keyword evidence="5 7" id="KW-1133">Transmembrane helix</keyword>
<feature type="transmembrane region" description="Helical" evidence="7">
    <location>
        <begin position="190"/>
        <end position="211"/>
    </location>
</feature>
<feature type="transmembrane region" description="Helical" evidence="7">
    <location>
        <begin position="7"/>
        <end position="29"/>
    </location>
</feature>
<feature type="domain" description="ABC transmembrane type-1" evidence="8">
    <location>
        <begin position="68"/>
        <end position="257"/>
    </location>
</feature>
<evidence type="ECO:0000256" key="3">
    <source>
        <dbReference type="ARBA" id="ARBA00022475"/>
    </source>
</evidence>
<keyword evidence="6 7" id="KW-0472">Membrane</keyword>
<keyword evidence="2 7" id="KW-0813">Transport</keyword>
<dbReference type="RefSeq" id="WP_057906981.1">
    <property type="nucleotide sequence ID" value="NZ_AYYZ01000029.1"/>
</dbReference>
<feature type="transmembrane region" description="Helical" evidence="7">
    <location>
        <begin position="130"/>
        <end position="152"/>
    </location>
</feature>
<dbReference type="Pfam" id="PF00528">
    <property type="entry name" value="BPD_transp_1"/>
    <property type="match status" value="1"/>
</dbReference>
<keyword evidence="4 7" id="KW-0812">Transmembrane</keyword>
<dbReference type="GO" id="GO:0055085">
    <property type="term" value="P:transmembrane transport"/>
    <property type="evidence" value="ECO:0007669"/>
    <property type="project" value="InterPro"/>
</dbReference>
<keyword evidence="3" id="KW-1003">Cell membrane</keyword>
<comment type="caution">
    <text evidence="9">The sequence shown here is derived from an EMBL/GenBank/DDBJ whole genome shotgun (WGS) entry which is preliminary data.</text>
</comment>
<evidence type="ECO:0000256" key="6">
    <source>
        <dbReference type="ARBA" id="ARBA00023136"/>
    </source>
</evidence>
<evidence type="ECO:0000256" key="5">
    <source>
        <dbReference type="ARBA" id="ARBA00022989"/>
    </source>
</evidence>
<dbReference type="PANTHER" id="PTHR43744:SF12">
    <property type="entry name" value="ABC TRANSPORTER PERMEASE PROTEIN MG189-RELATED"/>
    <property type="match status" value="1"/>
</dbReference>
<dbReference type="GO" id="GO:0005886">
    <property type="term" value="C:plasma membrane"/>
    <property type="evidence" value="ECO:0007669"/>
    <property type="project" value="UniProtKB-SubCell"/>
</dbReference>
<sequence length="272" mass="30564">MKKVTGVITWIFIILLSIITVFPFIYMVLGGLMSYAETTSIPPTIIPHHLHFENYVQVFHQAPFLKYFWNTLLTSSIDTVCVLITSLFAAFALTSLDFKGKKAIKLLMISLLMVPSEAIIFTNYNTIAKWGLLNTYVGLFLPFTTSVFYIYYLNSYFQGIPRSIYQAAKISGASNWQYVWKILVPMSKPALTTVGLLSFIAGWNSFLWPLLVTNNDNMRLLNNGLANFASDGGAQTQLQLAAATLTVIPILIIYFIFRKQIIQGVTRDGLKG</sequence>
<evidence type="ECO:0000256" key="2">
    <source>
        <dbReference type="ARBA" id="ARBA00022448"/>
    </source>
</evidence>
<organism evidence="9 10">
    <name type="scientific">Ligilactobacillus araffinosus DSM 20653</name>
    <dbReference type="NCBI Taxonomy" id="1423820"/>
    <lineage>
        <taxon>Bacteria</taxon>
        <taxon>Bacillati</taxon>
        <taxon>Bacillota</taxon>
        <taxon>Bacilli</taxon>
        <taxon>Lactobacillales</taxon>
        <taxon>Lactobacillaceae</taxon>
        <taxon>Ligilactobacillus</taxon>
    </lineage>
</organism>
<keyword evidence="10" id="KW-1185">Reference proteome</keyword>
<gene>
    <name evidence="9" type="ORF">FC64_GL001148</name>
</gene>
<feature type="transmembrane region" description="Helical" evidence="7">
    <location>
        <begin position="106"/>
        <end position="124"/>
    </location>
</feature>
<reference evidence="9 10" key="1">
    <citation type="journal article" date="2015" name="Genome Announc.">
        <title>Expanding the biotechnology potential of lactobacilli through comparative genomics of 213 strains and associated genera.</title>
        <authorList>
            <person name="Sun Z."/>
            <person name="Harris H.M."/>
            <person name="McCann A."/>
            <person name="Guo C."/>
            <person name="Argimon S."/>
            <person name="Zhang W."/>
            <person name="Yang X."/>
            <person name="Jeffery I.B."/>
            <person name="Cooney J.C."/>
            <person name="Kagawa T.F."/>
            <person name="Liu W."/>
            <person name="Song Y."/>
            <person name="Salvetti E."/>
            <person name="Wrobel A."/>
            <person name="Rasinkangas P."/>
            <person name="Parkhill J."/>
            <person name="Rea M.C."/>
            <person name="O'Sullivan O."/>
            <person name="Ritari J."/>
            <person name="Douillard F.P."/>
            <person name="Paul Ross R."/>
            <person name="Yang R."/>
            <person name="Briner A.E."/>
            <person name="Felis G.E."/>
            <person name="de Vos W.M."/>
            <person name="Barrangou R."/>
            <person name="Klaenhammer T.R."/>
            <person name="Caufield P.W."/>
            <person name="Cui Y."/>
            <person name="Zhang H."/>
            <person name="O'Toole P.W."/>
        </authorList>
    </citation>
    <scope>NUCLEOTIDE SEQUENCE [LARGE SCALE GENOMIC DNA]</scope>
    <source>
        <strain evidence="9 10">DSM 20653</strain>
    </source>
</reference>
<comment type="subcellular location">
    <subcellularLocation>
        <location evidence="1 7">Cell membrane</location>
        <topology evidence="1 7">Multi-pass membrane protein</topology>
    </subcellularLocation>
</comment>
<feature type="transmembrane region" description="Helical" evidence="7">
    <location>
        <begin position="238"/>
        <end position="257"/>
    </location>
</feature>
<dbReference type="CDD" id="cd06261">
    <property type="entry name" value="TM_PBP2"/>
    <property type="match status" value="1"/>
</dbReference>
<dbReference type="InterPro" id="IPR035906">
    <property type="entry name" value="MetI-like_sf"/>
</dbReference>
<dbReference type="PANTHER" id="PTHR43744">
    <property type="entry name" value="ABC TRANSPORTER PERMEASE PROTEIN MG189-RELATED-RELATED"/>
    <property type="match status" value="1"/>
</dbReference>
<name>A0A0R1ZCB7_9LACO</name>
<evidence type="ECO:0000256" key="7">
    <source>
        <dbReference type="RuleBase" id="RU363032"/>
    </source>
</evidence>